<reference evidence="3 4" key="1">
    <citation type="submission" date="2018-10" db="EMBL/GenBank/DDBJ databases">
        <title>Effects of UV and annual dynamics of microbial communities in freshwater RAS systems.</title>
        <authorList>
            <person name="Bekkelund A.K."/>
            <person name="Hansen B.R."/>
            <person name="Stokken H."/>
            <person name="Eriksen B.F."/>
            <person name="Kashulin N.A."/>
        </authorList>
    </citation>
    <scope>NUCLEOTIDE SEQUENCE [LARGE SCALE GENOMIC DNA]</scope>
    <source>
        <strain evidence="3 4">BHSEK</strain>
    </source>
</reference>
<proteinExistence type="predicted"/>
<feature type="chain" id="PRO_5018300594" description="Lipoprotein" evidence="2">
    <location>
        <begin position="25"/>
        <end position="264"/>
    </location>
</feature>
<keyword evidence="1" id="KW-1133">Transmembrane helix</keyword>
<keyword evidence="4" id="KW-1185">Reference proteome</keyword>
<sequence length="264" mass="29536">MLLLFLRTCALPFLLCMLAGCQQSDLIKDFEQKVPLQDQQLARHYSDLLREKQLDYVRMATEPGNNGDQIRQALPALSAAFPAGEPQYVKVVGYQRIEQRDMPQLLRISFEYAYPEKWIVSTIVLRKYGTDATIMGLSVVPQTASLEQQATFTLRGKSLRHYVVLGAAILSPMLILSALVLCLRSKLTVRKWPWLLFISIGFGQLSLNWATGQYLFLPIAIQLFGVAAGTSAYQPWTFIVSLPLGAIVFLLVRKKLAAPASLMA</sequence>
<evidence type="ECO:0008006" key="5">
    <source>
        <dbReference type="Google" id="ProtNLM"/>
    </source>
</evidence>
<organism evidence="3 4">
    <name type="scientific">Janthinobacterium agaricidamnosum</name>
    <dbReference type="NCBI Taxonomy" id="55508"/>
    <lineage>
        <taxon>Bacteria</taxon>
        <taxon>Pseudomonadati</taxon>
        <taxon>Pseudomonadota</taxon>
        <taxon>Betaproteobacteria</taxon>
        <taxon>Burkholderiales</taxon>
        <taxon>Oxalobacteraceae</taxon>
        <taxon>Janthinobacterium</taxon>
    </lineage>
</organism>
<gene>
    <name evidence="3" type="ORF">D9M09_20035</name>
</gene>
<accession>A0A3G2ED07</accession>
<keyword evidence="1" id="KW-0812">Transmembrane</keyword>
<evidence type="ECO:0000256" key="2">
    <source>
        <dbReference type="SAM" id="SignalP"/>
    </source>
</evidence>
<name>A0A3G2ED07_9BURK</name>
<feature type="transmembrane region" description="Helical" evidence="1">
    <location>
        <begin position="162"/>
        <end position="183"/>
    </location>
</feature>
<feature type="transmembrane region" description="Helical" evidence="1">
    <location>
        <begin position="195"/>
        <end position="221"/>
    </location>
</feature>
<keyword evidence="2" id="KW-0732">Signal</keyword>
<dbReference type="EMBL" id="CP033019">
    <property type="protein sequence ID" value="AYM77834.1"/>
    <property type="molecule type" value="Genomic_DNA"/>
</dbReference>
<dbReference type="Proteomes" id="UP000279594">
    <property type="component" value="Chromosome"/>
</dbReference>
<evidence type="ECO:0000313" key="3">
    <source>
        <dbReference type="EMBL" id="AYM77834.1"/>
    </source>
</evidence>
<dbReference type="PROSITE" id="PS51257">
    <property type="entry name" value="PROKAR_LIPOPROTEIN"/>
    <property type="match status" value="1"/>
</dbReference>
<protein>
    <recommendedName>
        <fullName evidence="5">Lipoprotein</fullName>
    </recommendedName>
</protein>
<evidence type="ECO:0000256" key="1">
    <source>
        <dbReference type="SAM" id="Phobius"/>
    </source>
</evidence>
<feature type="signal peptide" evidence="2">
    <location>
        <begin position="1"/>
        <end position="24"/>
    </location>
</feature>
<dbReference type="RefSeq" id="WP_121670226.1">
    <property type="nucleotide sequence ID" value="NZ_CP033019.1"/>
</dbReference>
<dbReference type="AlphaFoldDB" id="A0A3G2ED07"/>
<evidence type="ECO:0000313" key="4">
    <source>
        <dbReference type="Proteomes" id="UP000279594"/>
    </source>
</evidence>
<feature type="transmembrane region" description="Helical" evidence="1">
    <location>
        <begin position="233"/>
        <end position="252"/>
    </location>
</feature>
<keyword evidence="1" id="KW-0472">Membrane</keyword>